<dbReference type="Proteomes" id="UP001220324">
    <property type="component" value="Unassembled WGS sequence"/>
</dbReference>
<organism evidence="2 3">
    <name type="scientific">Penicillium frequentans</name>
    <dbReference type="NCBI Taxonomy" id="3151616"/>
    <lineage>
        <taxon>Eukaryota</taxon>
        <taxon>Fungi</taxon>
        <taxon>Dikarya</taxon>
        <taxon>Ascomycota</taxon>
        <taxon>Pezizomycotina</taxon>
        <taxon>Eurotiomycetes</taxon>
        <taxon>Eurotiomycetidae</taxon>
        <taxon>Eurotiales</taxon>
        <taxon>Aspergillaceae</taxon>
        <taxon>Penicillium</taxon>
    </lineage>
</organism>
<comment type="caution">
    <text evidence="2">The sequence shown here is derived from an EMBL/GenBank/DDBJ whole genome shotgun (WGS) entry which is preliminary data.</text>
</comment>
<keyword evidence="3" id="KW-1185">Reference proteome</keyword>
<evidence type="ECO:0000256" key="1">
    <source>
        <dbReference type="SAM" id="MobiDB-lite"/>
    </source>
</evidence>
<reference evidence="2 3" key="1">
    <citation type="journal article" date="2023" name="IMA Fungus">
        <title>Comparative genomic study of the Penicillium genus elucidates a diverse pangenome and 15 lateral gene transfer events.</title>
        <authorList>
            <person name="Petersen C."/>
            <person name="Sorensen T."/>
            <person name="Nielsen M.R."/>
            <person name="Sondergaard T.E."/>
            <person name="Sorensen J.L."/>
            <person name="Fitzpatrick D.A."/>
            <person name="Frisvad J.C."/>
            <person name="Nielsen K.L."/>
        </authorList>
    </citation>
    <scope>NUCLEOTIDE SEQUENCE [LARGE SCALE GENOMIC DNA]</scope>
    <source>
        <strain evidence="2 3">IBT 35679</strain>
    </source>
</reference>
<name>A0AAD6GD21_9EURO</name>
<protein>
    <submittedName>
        <fullName evidence="2">Uncharacterized protein</fullName>
    </submittedName>
</protein>
<gene>
    <name evidence="2" type="ORF">N7494_009070</name>
</gene>
<sequence>MAPKMIFLVGAPLPGNLDWDHDELLNAPVPPFHDADTNSRTEHQACLNQDSIKWRVLQPLSTDTVDDHYAFYWGPKDPNFLTSHQLINADSVTNDGNDTTLSQFYDHSFAIHETSEISGSELQEDLTQELDSIEAADSPSKESLMSPPFRINGPLRDLKDIPTARDLQTIVPQTISVNLVVGVIAVHPPRRVVTRQWKKELDIIELVVGDETKAGFGVNFWLPASVPADQTAAKAEKTDGLGRSLARLRPQDIVLLRTVGLSSFRDQVYGQSLRGGMTQVDLLHRSSTDAGELDKVPTNVQGDLPQKVRKVREWILRFVGTDGVGGTSPGMPETQRGRLPPDTQ</sequence>
<dbReference type="AlphaFoldDB" id="A0AAD6GD21"/>
<evidence type="ECO:0000313" key="2">
    <source>
        <dbReference type="EMBL" id="KAJ5532518.1"/>
    </source>
</evidence>
<feature type="region of interest" description="Disordered" evidence="1">
    <location>
        <begin position="322"/>
        <end position="344"/>
    </location>
</feature>
<dbReference type="EMBL" id="JAQIZZ010000007">
    <property type="protein sequence ID" value="KAJ5532518.1"/>
    <property type="molecule type" value="Genomic_DNA"/>
</dbReference>
<evidence type="ECO:0000313" key="3">
    <source>
        <dbReference type="Proteomes" id="UP001220324"/>
    </source>
</evidence>
<proteinExistence type="predicted"/>
<accession>A0AAD6GD21</accession>